<accession>A0A1I3VJR1</accession>
<dbReference type="CDD" id="cd00009">
    <property type="entry name" value="AAA"/>
    <property type="match status" value="1"/>
</dbReference>
<dbReference type="Gene3D" id="1.10.8.60">
    <property type="match status" value="1"/>
</dbReference>
<evidence type="ECO:0000259" key="7">
    <source>
        <dbReference type="PROSITE" id="PS50110"/>
    </source>
</evidence>
<dbReference type="PANTHER" id="PTHR32071:SF13">
    <property type="entry name" value="RESPONSE REGULATOR HSFA"/>
    <property type="match status" value="1"/>
</dbReference>
<evidence type="ECO:0000256" key="5">
    <source>
        <dbReference type="PROSITE-ProRule" id="PRU00169"/>
    </source>
</evidence>
<dbReference type="SUPFAM" id="SSF46689">
    <property type="entry name" value="Homeodomain-like"/>
    <property type="match status" value="1"/>
</dbReference>
<evidence type="ECO:0000256" key="3">
    <source>
        <dbReference type="ARBA" id="ARBA00023015"/>
    </source>
</evidence>
<feature type="modified residue" description="4-aspartylphosphate" evidence="5">
    <location>
        <position position="58"/>
    </location>
</feature>
<dbReference type="GO" id="GO:0000160">
    <property type="term" value="P:phosphorelay signal transduction system"/>
    <property type="evidence" value="ECO:0007669"/>
    <property type="project" value="InterPro"/>
</dbReference>
<dbReference type="SMART" id="SM00448">
    <property type="entry name" value="REC"/>
    <property type="match status" value="1"/>
</dbReference>
<dbReference type="AlphaFoldDB" id="A0A1I3VJR1"/>
<keyword evidence="8" id="KW-0238">DNA-binding</keyword>
<evidence type="ECO:0000256" key="4">
    <source>
        <dbReference type="ARBA" id="ARBA00023163"/>
    </source>
</evidence>
<dbReference type="PANTHER" id="PTHR32071">
    <property type="entry name" value="TRANSCRIPTIONAL REGULATORY PROTEIN"/>
    <property type="match status" value="1"/>
</dbReference>
<dbReference type="Pfam" id="PF25601">
    <property type="entry name" value="AAA_lid_14"/>
    <property type="match status" value="1"/>
</dbReference>
<feature type="domain" description="Response regulatory" evidence="7">
    <location>
        <begin position="8"/>
        <end position="123"/>
    </location>
</feature>
<dbReference type="Pfam" id="PF00158">
    <property type="entry name" value="Sigma54_activat"/>
    <property type="match status" value="1"/>
</dbReference>
<keyword evidence="3" id="KW-0805">Transcription regulation</keyword>
<evidence type="ECO:0000313" key="9">
    <source>
        <dbReference type="Proteomes" id="UP000198635"/>
    </source>
</evidence>
<feature type="domain" description="Sigma-54 factor interaction" evidence="6">
    <location>
        <begin position="153"/>
        <end position="379"/>
    </location>
</feature>
<dbReference type="GO" id="GO:0043565">
    <property type="term" value="F:sequence-specific DNA binding"/>
    <property type="evidence" value="ECO:0007669"/>
    <property type="project" value="InterPro"/>
</dbReference>
<gene>
    <name evidence="8" type="ORF">SAMN04488082_11049</name>
</gene>
<dbReference type="Pfam" id="PF02954">
    <property type="entry name" value="HTH_8"/>
    <property type="match status" value="1"/>
</dbReference>
<dbReference type="PRINTS" id="PR01590">
    <property type="entry name" value="HTHFIS"/>
</dbReference>
<evidence type="ECO:0000256" key="1">
    <source>
        <dbReference type="ARBA" id="ARBA00022741"/>
    </source>
</evidence>
<dbReference type="SMART" id="SM00382">
    <property type="entry name" value="AAA"/>
    <property type="match status" value="1"/>
</dbReference>
<keyword evidence="5" id="KW-0597">Phosphoprotein</keyword>
<evidence type="ECO:0000256" key="2">
    <source>
        <dbReference type="ARBA" id="ARBA00022840"/>
    </source>
</evidence>
<dbReference type="InterPro" id="IPR002197">
    <property type="entry name" value="HTH_Fis"/>
</dbReference>
<dbReference type="GO" id="GO:0006355">
    <property type="term" value="P:regulation of DNA-templated transcription"/>
    <property type="evidence" value="ECO:0007669"/>
    <property type="project" value="InterPro"/>
</dbReference>
<evidence type="ECO:0000313" key="8">
    <source>
        <dbReference type="EMBL" id="SFJ94371.1"/>
    </source>
</evidence>
<dbReference type="FunFam" id="3.40.50.300:FF:000006">
    <property type="entry name" value="DNA-binding transcriptional regulator NtrC"/>
    <property type="match status" value="1"/>
</dbReference>
<dbReference type="STRING" id="52560.SAMN04488082_11049"/>
<sequence length="470" mass="52203">MTKFPSYPVLLVDDEDTWLRSFSLALKSHGIDNIICCNDSTTVPEILAKTEIEVMAVDLAMPGMSGQDLIDSVSATNPDIPILVITGMSQVETAVQCIKRGAFDFFVKTNDKSSLVSGIRHAIEIRELKRENSSLRTRFLQDTLEHPETFAPIVTCSKAMRSIFQYIEAIARSTQPVLITGESGVGKELVAKVIHDLSGRQGEFVPVNVAGLDDNIFADALFGHKKGAFTGADRARPGLVENAKAGTLFLDEIGDLPQASQVKLLRLVQEREYLPIGSDVTRKTDARIIAATNVDPGVMAEAERFRSDLYYRLRAHHVHLPPLRERREDLPLLIDHFMRQGCQQRKRPAVPVELLNLLASYDFPGNIRELRFLILDALSCSGDDELNLDRIKAHVRKNPAASRKVLPGEGTRLQFGPELPTLKHVCAELVREAMRRTGNNQALAASMLGVSRQALNKRLNKLRQMEGPEE</sequence>
<protein>
    <submittedName>
        <fullName evidence="8">DNA-binding transcriptional response regulator, NtrC family, contains REC, AAA-type ATPase, and a Fis-type DNA-binding domains</fullName>
    </submittedName>
</protein>
<dbReference type="SUPFAM" id="SSF52172">
    <property type="entry name" value="CheY-like"/>
    <property type="match status" value="1"/>
</dbReference>
<dbReference type="SUPFAM" id="SSF52540">
    <property type="entry name" value="P-loop containing nucleoside triphosphate hydrolases"/>
    <property type="match status" value="1"/>
</dbReference>
<dbReference type="EMBL" id="FORX01000010">
    <property type="protein sequence ID" value="SFJ94371.1"/>
    <property type="molecule type" value="Genomic_DNA"/>
</dbReference>
<keyword evidence="1" id="KW-0547">Nucleotide-binding</keyword>
<keyword evidence="2" id="KW-0067">ATP-binding</keyword>
<dbReference type="Proteomes" id="UP000198635">
    <property type="component" value="Unassembled WGS sequence"/>
</dbReference>
<dbReference type="Pfam" id="PF00072">
    <property type="entry name" value="Response_reg"/>
    <property type="match status" value="1"/>
</dbReference>
<keyword evidence="9" id="KW-1185">Reference proteome</keyword>
<name>A0A1I3VJR1_9BACT</name>
<dbReference type="PROSITE" id="PS50045">
    <property type="entry name" value="SIGMA54_INTERACT_4"/>
    <property type="match status" value="1"/>
</dbReference>
<dbReference type="InterPro" id="IPR003593">
    <property type="entry name" value="AAA+_ATPase"/>
</dbReference>
<dbReference type="InterPro" id="IPR009057">
    <property type="entry name" value="Homeodomain-like_sf"/>
</dbReference>
<proteinExistence type="predicted"/>
<organism evidence="8 9">
    <name type="scientific">Desulfomicrobium apsheronum</name>
    <dbReference type="NCBI Taxonomy" id="52560"/>
    <lineage>
        <taxon>Bacteria</taxon>
        <taxon>Pseudomonadati</taxon>
        <taxon>Thermodesulfobacteriota</taxon>
        <taxon>Desulfovibrionia</taxon>
        <taxon>Desulfovibrionales</taxon>
        <taxon>Desulfomicrobiaceae</taxon>
        <taxon>Desulfomicrobium</taxon>
    </lineage>
</organism>
<dbReference type="InterPro" id="IPR025662">
    <property type="entry name" value="Sigma_54_int_dom_ATP-bd_1"/>
</dbReference>
<dbReference type="InterPro" id="IPR011006">
    <property type="entry name" value="CheY-like_superfamily"/>
</dbReference>
<dbReference type="OrthoDB" id="9763792at2"/>
<reference evidence="9" key="1">
    <citation type="submission" date="2016-10" db="EMBL/GenBank/DDBJ databases">
        <authorList>
            <person name="Varghese N."/>
            <person name="Submissions S."/>
        </authorList>
    </citation>
    <scope>NUCLEOTIDE SEQUENCE [LARGE SCALE GENOMIC DNA]</scope>
    <source>
        <strain evidence="9">DSM 5918</strain>
    </source>
</reference>
<dbReference type="Gene3D" id="1.10.10.60">
    <property type="entry name" value="Homeodomain-like"/>
    <property type="match status" value="1"/>
</dbReference>
<dbReference type="GO" id="GO:0005524">
    <property type="term" value="F:ATP binding"/>
    <property type="evidence" value="ECO:0007669"/>
    <property type="project" value="UniProtKB-KW"/>
</dbReference>
<evidence type="ECO:0000259" key="6">
    <source>
        <dbReference type="PROSITE" id="PS50045"/>
    </source>
</evidence>
<dbReference type="Gene3D" id="3.40.50.2300">
    <property type="match status" value="1"/>
</dbReference>
<dbReference type="PROSITE" id="PS50110">
    <property type="entry name" value="RESPONSE_REGULATORY"/>
    <property type="match status" value="1"/>
</dbReference>
<dbReference type="InterPro" id="IPR058031">
    <property type="entry name" value="AAA_lid_NorR"/>
</dbReference>
<dbReference type="InterPro" id="IPR027417">
    <property type="entry name" value="P-loop_NTPase"/>
</dbReference>
<keyword evidence="4" id="KW-0804">Transcription</keyword>
<dbReference type="RefSeq" id="WP_092375225.1">
    <property type="nucleotide sequence ID" value="NZ_FORX01000010.1"/>
</dbReference>
<dbReference type="InterPro" id="IPR001789">
    <property type="entry name" value="Sig_transdc_resp-reg_receiver"/>
</dbReference>
<dbReference type="InterPro" id="IPR002078">
    <property type="entry name" value="Sigma_54_int"/>
</dbReference>
<dbReference type="PROSITE" id="PS00675">
    <property type="entry name" value="SIGMA54_INTERACT_1"/>
    <property type="match status" value="1"/>
</dbReference>
<dbReference type="Gene3D" id="3.40.50.300">
    <property type="entry name" value="P-loop containing nucleotide triphosphate hydrolases"/>
    <property type="match status" value="1"/>
</dbReference>